<evidence type="ECO:0000256" key="4">
    <source>
        <dbReference type="SAM" id="MobiDB-lite"/>
    </source>
</evidence>
<evidence type="ECO:0008006" key="7">
    <source>
        <dbReference type="Google" id="ProtNLM"/>
    </source>
</evidence>
<feature type="coiled-coil region" evidence="3">
    <location>
        <begin position="405"/>
        <end position="436"/>
    </location>
</feature>
<evidence type="ECO:0000256" key="3">
    <source>
        <dbReference type="SAM" id="Coils"/>
    </source>
</evidence>
<dbReference type="GO" id="GO:0005634">
    <property type="term" value="C:nucleus"/>
    <property type="evidence" value="ECO:0007669"/>
    <property type="project" value="UniProtKB-SubCell"/>
</dbReference>
<dbReference type="EMBL" id="MU004235">
    <property type="protein sequence ID" value="KAF2669734.1"/>
    <property type="molecule type" value="Genomic_DNA"/>
</dbReference>
<keyword evidence="2" id="KW-0539">Nucleus</keyword>
<dbReference type="PANTHER" id="PTHR15074">
    <property type="entry name" value="METHYL-CPG-BINDING PROTEIN"/>
    <property type="match status" value="1"/>
</dbReference>
<evidence type="ECO:0000256" key="1">
    <source>
        <dbReference type="ARBA" id="ARBA00004123"/>
    </source>
</evidence>
<dbReference type="Proteomes" id="UP000799302">
    <property type="component" value="Unassembled WGS sequence"/>
</dbReference>
<dbReference type="InterPro" id="IPR045138">
    <property type="entry name" value="MeCP2/MBD4"/>
</dbReference>
<gene>
    <name evidence="5" type="ORF">BT63DRAFT_373316</name>
</gene>
<feature type="compositionally biased region" description="Basic residues" evidence="4">
    <location>
        <begin position="491"/>
        <end position="501"/>
    </location>
</feature>
<feature type="compositionally biased region" description="Low complexity" evidence="4">
    <location>
        <begin position="349"/>
        <end position="367"/>
    </location>
</feature>
<feature type="region of interest" description="Disordered" evidence="4">
    <location>
        <begin position="329"/>
        <end position="368"/>
    </location>
</feature>
<keyword evidence="3" id="KW-0175">Coiled coil</keyword>
<comment type="subcellular location">
    <subcellularLocation>
        <location evidence="1">Nucleus</location>
    </subcellularLocation>
</comment>
<dbReference type="GO" id="GO:0003677">
    <property type="term" value="F:DNA binding"/>
    <property type="evidence" value="ECO:0007669"/>
    <property type="project" value="InterPro"/>
</dbReference>
<evidence type="ECO:0000313" key="5">
    <source>
        <dbReference type="EMBL" id="KAF2669734.1"/>
    </source>
</evidence>
<dbReference type="AlphaFoldDB" id="A0A6A6UFR9"/>
<feature type="compositionally biased region" description="Basic and acidic residues" evidence="4">
    <location>
        <begin position="440"/>
        <end position="453"/>
    </location>
</feature>
<dbReference type="OrthoDB" id="5373744at2759"/>
<feature type="non-terminal residue" evidence="5">
    <location>
        <position position="1"/>
    </location>
</feature>
<proteinExistence type="predicted"/>
<reference evidence="5" key="1">
    <citation type="journal article" date="2020" name="Stud. Mycol.">
        <title>101 Dothideomycetes genomes: a test case for predicting lifestyles and emergence of pathogens.</title>
        <authorList>
            <person name="Haridas S."/>
            <person name="Albert R."/>
            <person name="Binder M."/>
            <person name="Bloem J."/>
            <person name="Labutti K."/>
            <person name="Salamov A."/>
            <person name="Andreopoulos B."/>
            <person name="Baker S."/>
            <person name="Barry K."/>
            <person name="Bills G."/>
            <person name="Bluhm B."/>
            <person name="Cannon C."/>
            <person name="Castanera R."/>
            <person name="Culley D."/>
            <person name="Daum C."/>
            <person name="Ezra D."/>
            <person name="Gonzalez J."/>
            <person name="Henrissat B."/>
            <person name="Kuo A."/>
            <person name="Liang C."/>
            <person name="Lipzen A."/>
            <person name="Lutzoni F."/>
            <person name="Magnuson J."/>
            <person name="Mondo S."/>
            <person name="Nolan M."/>
            <person name="Ohm R."/>
            <person name="Pangilinan J."/>
            <person name="Park H.-J."/>
            <person name="Ramirez L."/>
            <person name="Alfaro M."/>
            <person name="Sun H."/>
            <person name="Tritt A."/>
            <person name="Yoshinaga Y."/>
            <person name="Zwiers L.-H."/>
            <person name="Turgeon B."/>
            <person name="Goodwin S."/>
            <person name="Spatafora J."/>
            <person name="Crous P."/>
            <person name="Grigoriev I."/>
        </authorList>
    </citation>
    <scope>NUCLEOTIDE SEQUENCE</scope>
    <source>
        <strain evidence="5">CBS 115976</strain>
    </source>
</reference>
<evidence type="ECO:0000313" key="6">
    <source>
        <dbReference type="Proteomes" id="UP000799302"/>
    </source>
</evidence>
<organism evidence="5 6">
    <name type="scientific">Microthyrium microscopicum</name>
    <dbReference type="NCBI Taxonomy" id="703497"/>
    <lineage>
        <taxon>Eukaryota</taxon>
        <taxon>Fungi</taxon>
        <taxon>Dikarya</taxon>
        <taxon>Ascomycota</taxon>
        <taxon>Pezizomycotina</taxon>
        <taxon>Dothideomycetes</taxon>
        <taxon>Dothideomycetes incertae sedis</taxon>
        <taxon>Microthyriales</taxon>
        <taxon>Microthyriaceae</taxon>
        <taxon>Microthyrium</taxon>
    </lineage>
</organism>
<protein>
    <recommendedName>
        <fullName evidence="7">5-Methylcytosine G/T mismatch-specific DNA glycosylase</fullName>
    </recommendedName>
</protein>
<feature type="region of interest" description="Disordered" evidence="4">
    <location>
        <begin position="436"/>
        <end position="519"/>
    </location>
</feature>
<keyword evidence="6" id="KW-1185">Reference proteome</keyword>
<sequence length="519" mass="57087">PGSGPVDTPRVDYLLFNGGLPFTVPRSFLSAPTANAASPTQPFHSPMYGRTFGAPTSDASKIFHPFYKLLDDYMQVMSKSGSIAVATGYRSVARRLLDRLEAVFNRNISSETCECIMCMNSAKEAVDTASEDEESGLSWGEVLEYVSGRRELPSWPPFSLSSEAIPLASVVEAPMQKLDVDVPDEWRDHFVRQSKKTKSVVQAWLASQPEMASSPPQEVDDDTLVFAMITHLEPEKRRLFTALVRGMSSLPSSRAPTPGDRPRSEFMSKTALALQRLYRLPNVPRDAECGLFLLQNPVLHNVLATLAAISAQEWDILVSGRFDGFLWSGADNSQPQPSPTGVPLPASRTTTPFTPPSTTGTPFFPGSIRRTQTPGLPSTGAPVQMDEDTEIATLAEIEREIYSGMEALEDAFETLHVKAEQVRNELQRRCAGLTRAASARRGDISDGQSEHIGIRGNTPANSGGMWAGNWDDDEVDTRSELGPDDSASNISHHHRRRRTRDLRRELKTPVTVAEEDEDD</sequence>
<accession>A0A6A6UFR9</accession>
<name>A0A6A6UFR9_9PEZI</name>
<dbReference type="PANTHER" id="PTHR15074:SF5">
    <property type="entry name" value="5-METHYLCYTOSINE G_T MISMATCH-SPECIFIC DNA GLYCOSYLASE"/>
    <property type="match status" value="1"/>
</dbReference>
<evidence type="ECO:0000256" key="2">
    <source>
        <dbReference type="ARBA" id="ARBA00023242"/>
    </source>
</evidence>